<dbReference type="InterPro" id="IPR034294">
    <property type="entry name" value="Aquaporin_transptr"/>
</dbReference>
<accession>A0A7J7JAF4</accession>
<evidence type="ECO:0000256" key="1">
    <source>
        <dbReference type="ARBA" id="ARBA00004141"/>
    </source>
</evidence>
<feature type="region of interest" description="Disordered" evidence="7">
    <location>
        <begin position="1"/>
        <end position="26"/>
    </location>
</feature>
<evidence type="ECO:0000313" key="10">
    <source>
        <dbReference type="Proteomes" id="UP000593567"/>
    </source>
</evidence>
<evidence type="ECO:0000256" key="3">
    <source>
        <dbReference type="ARBA" id="ARBA00022692"/>
    </source>
</evidence>
<feature type="transmembrane region" description="Helical" evidence="8">
    <location>
        <begin position="182"/>
        <end position="204"/>
    </location>
</feature>
<keyword evidence="3 6" id="KW-0812">Transmembrane</keyword>
<keyword evidence="5 8" id="KW-0472">Membrane</keyword>
<feature type="transmembrane region" description="Helical" evidence="8">
    <location>
        <begin position="216"/>
        <end position="237"/>
    </location>
</feature>
<dbReference type="Pfam" id="PF00230">
    <property type="entry name" value="MIP"/>
    <property type="match status" value="1"/>
</dbReference>
<evidence type="ECO:0008006" key="11">
    <source>
        <dbReference type="Google" id="ProtNLM"/>
    </source>
</evidence>
<feature type="transmembrane region" description="Helical" evidence="8">
    <location>
        <begin position="125"/>
        <end position="146"/>
    </location>
</feature>
<keyword evidence="10" id="KW-1185">Reference proteome</keyword>
<reference evidence="9" key="1">
    <citation type="submission" date="2020-06" db="EMBL/GenBank/DDBJ databases">
        <title>Draft genome of Bugula neritina, a colonial animal packing powerful symbionts and potential medicines.</title>
        <authorList>
            <person name="Rayko M."/>
        </authorList>
    </citation>
    <scope>NUCLEOTIDE SEQUENCE [LARGE SCALE GENOMIC DNA]</scope>
    <source>
        <strain evidence="9">Kwan_BN1</strain>
    </source>
</reference>
<dbReference type="PRINTS" id="PR00783">
    <property type="entry name" value="MINTRINSICP"/>
</dbReference>
<keyword evidence="6" id="KW-0813">Transport</keyword>
<dbReference type="NCBIfam" id="TIGR00861">
    <property type="entry name" value="MIP"/>
    <property type="match status" value="1"/>
</dbReference>
<evidence type="ECO:0000256" key="6">
    <source>
        <dbReference type="RuleBase" id="RU000477"/>
    </source>
</evidence>
<dbReference type="GO" id="GO:0015250">
    <property type="term" value="F:water channel activity"/>
    <property type="evidence" value="ECO:0007669"/>
    <property type="project" value="TreeGrafter"/>
</dbReference>
<dbReference type="PANTHER" id="PTHR19139">
    <property type="entry name" value="AQUAPORIN TRANSPORTER"/>
    <property type="match status" value="1"/>
</dbReference>
<dbReference type="GO" id="GO:0005886">
    <property type="term" value="C:plasma membrane"/>
    <property type="evidence" value="ECO:0007669"/>
    <property type="project" value="TreeGrafter"/>
</dbReference>
<proteinExistence type="inferred from homology"/>
<feature type="transmembrane region" description="Helical" evidence="8">
    <location>
        <begin position="57"/>
        <end position="78"/>
    </location>
</feature>
<dbReference type="AlphaFoldDB" id="A0A7J7JAF4"/>
<dbReference type="PANTHER" id="PTHR19139:SF199">
    <property type="entry name" value="MIP17260P"/>
    <property type="match status" value="1"/>
</dbReference>
<dbReference type="EMBL" id="VXIV02002820">
    <property type="protein sequence ID" value="KAF6022656.1"/>
    <property type="molecule type" value="Genomic_DNA"/>
</dbReference>
<dbReference type="InterPro" id="IPR000425">
    <property type="entry name" value="MIP"/>
</dbReference>
<sequence length="318" mass="34359">MADLQDISGDSPMETDKFIDQGGYSKKRSKKQKMGIYSRFFESSAQDLKSGVFYKALLGEMLGVAFLVFVACSSVYGLKELDHVRISLSFGLSVATLVWLLANVSGGHINPAVTAGMFITRKISLVKLILYIVFQCIGGILGALVMKGLTCSWQLDFMKMNVDFNATKCGLGMTTLGNGVSAGQGCAVELLITFVLVITVFATCDGSRNDLNGSGPLAIGLSVTMCHLGFISLTGASMNTARTFGPAVVLGHWDDHWVYWVGPIFGGILAGLLYEFLFAGNASMSKISSWLMDPDYEQVDEEDDESPDSYEMKRGSNS</sequence>
<keyword evidence="4 8" id="KW-1133">Transmembrane helix</keyword>
<feature type="region of interest" description="Disordered" evidence="7">
    <location>
        <begin position="297"/>
        <end position="318"/>
    </location>
</feature>
<feature type="compositionally biased region" description="Acidic residues" evidence="7">
    <location>
        <begin position="297"/>
        <end position="308"/>
    </location>
</feature>
<dbReference type="SUPFAM" id="SSF81338">
    <property type="entry name" value="Aquaporin-like"/>
    <property type="match status" value="1"/>
</dbReference>
<dbReference type="CDD" id="cd00333">
    <property type="entry name" value="MIP"/>
    <property type="match status" value="1"/>
</dbReference>
<dbReference type="OrthoDB" id="3222at2759"/>
<feature type="transmembrane region" description="Helical" evidence="8">
    <location>
        <begin position="84"/>
        <end position="104"/>
    </location>
</feature>
<dbReference type="Gene3D" id="1.20.1080.10">
    <property type="entry name" value="Glycerol uptake facilitator protein"/>
    <property type="match status" value="1"/>
</dbReference>
<gene>
    <name evidence="9" type="ORF">EB796_019035</name>
</gene>
<organism evidence="9 10">
    <name type="scientific">Bugula neritina</name>
    <name type="common">Brown bryozoan</name>
    <name type="synonym">Sertularia neritina</name>
    <dbReference type="NCBI Taxonomy" id="10212"/>
    <lineage>
        <taxon>Eukaryota</taxon>
        <taxon>Metazoa</taxon>
        <taxon>Spiralia</taxon>
        <taxon>Lophotrochozoa</taxon>
        <taxon>Bryozoa</taxon>
        <taxon>Gymnolaemata</taxon>
        <taxon>Cheilostomatida</taxon>
        <taxon>Flustrina</taxon>
        <taxon>Buguloidea</taxon>
        <taxon>Bugulidae</taxon>
        <taxon>Bugula</taxon>
    </lineage>
</organism>
<evidence type="ECO:0000256" key="2">
    <source>
        <dbReference type="ARBA" id="ARBA00006175"/>
    </source>
</evidence>
<comment type="subcellular location">
    <subcellularLocation>
        <location evidence="1">Membrane</location>
        <topology evidence="1">Multi-pass membrane protein</topology>
    </subcellularLocation>
</comment>
<evidence type="ECO:0000313" key="9">
    <source>
        <dbReference type="EMBL" id="KAF6022656.1"/>
    </source>
</evidence>
<comment type="caution">
    <text evidence="9">The sequence shown here is derived from an EMBL/GenBank/DDBJ whole genome shotgun (WGS) entry which is preliminary data.</text>
</comment>
<feature type="transmembrane region" description="Helical" evidence="8">
    <location>
        <begin position="257"/>
        <end position="278"/>
    </location>
</feature>
<evidence type="ECO:0000256" key="5">
    <source>
        <dbReference type="ARBA" id="ARBA00023136"/>
    </source>
</evidence>
<evidence type="ECO:0000256" key="8">
    <source>
        <dbReference type="SAM" id="Phobius"/>
    </source>
</evidence>
<comment type="similarity">
    <text evidence="2 6">Belongs to the MIP/aquaporin (TC 1.A.8) family.</text>
</comment>
<dbReference type="Proteomes" id="UP000593567">
    <property type="component" value="Unassembled WGS sequence"/>
</dbReference>
<name>A0A7J7JAF4_BUGNE</name>
<protein>
    <recommendedName>
        <fullName evidence="11">AQP4</fullName>
    </recommendedName>
</protein>
<evidence type="ECO:0000256" key="7">
    <source>
        <dbReference type="SAM" id="MobiDB-lite"/>
    </source>
</evidence>
<dbReference type="InterPro" id="IPR023271">
    <property type="entry name" value="Aquaporin-like"/>
</dbReference>
<evidence type="ECO:0000256" key="4">
    <source>
        <dbReference type="ARBA" id="ARBA00022989"/>
    </source>
</evidence>